<sequence length="44" mass="4743">MLKITHFVYPHALGDLSSAQSKGAIITAIGVSNPLLVFINQNFD</sequence>
<dbReference type="AlphaFoldDB" id="A0A0G1XK34"/>
<evidence type="ECO:0000313" key="2">
    <source>
        <dbReference type="Proteomes" id="UP000034445"/>
    </source>
</evidence>
<organism evidence="1 2">
    <name type="scientific">Candidatus Kaiserbacteria bacterium GW2011_GWC2_52_8b</name>
    <dbReference type="NCBI Taxonomy" id="1618676"/>
    <lineage>
        <taxon>Bacteria</taxon>
        <taxon>Candidatus Kaiseribacteriota</taxon>
    </lineage>
</organism>
<gene>
    <name evidence="1" type="ORF">UY74_C0020G0007</name>
</gene>
<accession>A0A0G1XK34</accession>
<name>A0A0G1XK34_9BACT</name>
<comment type="caution">
    <text evidence="1">The sequence shown here is derived from an EMBL/GenBank/DDBJ whole genome shotgun (WGS) entry which is preliminary data.</text>
</comment>
<dbReference type="EMBL" id="LCRF01000020">
    <property type="protein sequence ID" value="KKW31230.1"/>
    <property type="molecule type" value="Genomic_DNA"/>
</dbReference>
<protein>
    <submittedName>
        <fullName evidence="1">Uncharacterized protein</fullName>
    </submittedName>
</protein>
<proteinExistence type="predicted"/>
<dbReference type="Proteomes" id="UP000034445">
    <property type="component" value="Unassembled WGS sequence"/>
</dbReference>
<reference evidence="1 2" key="1">
    <citation type="journal article" date="2015" name="Nature">
        <title>rRNA introns, odd ribosomes, and small enigmatic genomes across a large radiation of phyla.</title>
        <authorList>
            <person name="Brown C.T."/>
            <person name="Hug L.A."/>
            <person name="Thomas B.C."/>
            <person name="Sharon I."/>
            <person name="Castelle C.J."/>
            <person name="Singh A."/>
            <person name="Wilkins M.J."/>
            <person name="Williams K.H."/>
            <person name="Banfield J.F."/>
        </authorList>
    </citation>
    <scope>NUCLEOTIDE SEQUENCE [LARGE SCALE GENOMIC DNA]</scope>
</reference>
<evidence type="ECO:0000313" key="1">
    <source>
        <dbReference type="EMBL" id="KKW31230.1"/>
    </source>
</evidence>